<dbReference type="SMART" id="SM00220">
    <property type="entry name" value="S_TKc"/>
    <property type="match status" value="1"/>
</dbReference>
<protein>
    <recommendedName>
        <fullName evidence="1">Protein kinase domain-containing protein</fullName>
    </recommendedName>
</protein>
<feature type="domain" description="Protein kinase" evidence="1">
    <location>
        <begin position="1"/>
        <end position="224"/>
    </location>
</feature>
<reference evidence="3" key="1">
    <citation type="journal article" date="2017" name="Nat. Microbiol.">
        <title>Global analysis of biosynthetic gene clusters reveals vast potential of secondary metabolite production in Penicillium species.</title>
        <authorList>
            <person name="Nielsen J.C."/>
            <person name="Grijseels S."/>
            <person name="Prigent S."/>
            <person name="Ji B."/>
            <person name="Dainat J."/>
            <person name="Nielsen K.F."/>
            <person name="Frisvad J.C."/>
            <person name="Workman M."/>
            <person name="Nielsen J."/>
        </authorList>
    </citation>
    <scope>NUCLEOTIDE SEQUENCE [LARGE SCALE GENOMIC DNA]</scope>
    <source>
        <strain evidence="3">IBT 14082</strain>
    </source>
</reference>
<dbReference type="STRING" id="254877.A0A1V6T402"/>
<sequence length="224" mass="25889">MPPTIPLQPPTVTIRPASERKDNEELLTIGFFAEVYLIDYVIRKIPRSQSEEDLQPILRKALIYDTCGNRPQIAEWLSRRISDYIEIKYYPYGDLYQQILEALIFIHSHGVTHSDLALRQFFIDDNFDLRLGDFDSSQCPGYVALGYEKASHCLPRDYALPSTEASDIFALGSALYELVTDVAPYSEIYGPKSYNPDVIEARRQRRDAVDYEIETRYKNWQFSG</sequence>
<dbReference type="InterPro" id="IPR011009">
    <property type="entry name" value="Kinase-like_dom_sf"/>
</dbReference>
<comment type="caution">
    <text evidence="2">The sequence shown here is derived from an EMBL/GenBank/DDBJ whole genome shotgun (WGS) entry which is preliminary data.</text>
</comment>
<dbReference type="Pfam" id="PF00069">
    <property type="entry name" value="Pkinase"/>
    <property type="match status" value="1"/>
</dbReference>
<evidence type="ECO:0000259" key="1">
    <source>
        <dbReference type="PROSITE" id="PS50011"/>
    </source>
</evidence>
<dbReference type="AlphaFoldDB" id="A0A1V6T402"/>
<dbReference type="GO" id="GO:0004672">
    <property type="term" value="F:protein kinase activity"/>
    <property type="evidence" value="ECO:0007669"/>
    <property type="project" value="InterPro"/>
</dbReference>
<evidence type="ECO:0000313" key="3">
    <source>
        <dbReference type="Proteomes" id="UP000191342"/>
    </source>
</evidence>
<accession>A0A1V6T402</accession>
<gene>
    <name evidence="2" type="ORF">PENFLA_c015G05351</name>
</gene>
<evidence type="ECO:0000313" key="2">
    <source>
        <dbReference type="EMBL" id="OQE20936.1"/>
    </source>
</evidence>
<proteinExistence type="predicted"/>
<name>A0A1V6T402_9EURO</name>
<dbReference type="Proteomes" id="UP000191342">
    <property type="component" value="Unassembled WGS sequence"/>
</dbReference>
<dbReference type="PROSITE" id="PS50011">
    <property type="entry name" value="PROTEIN_KINASE_DOM"/>
    <property type="match status" value="1"/>
</dbReference>
<dbReference type="EMBL" id="MLQL01000015">
    <property type="protein sequence ID" value="OQE20936.1"/>
    <property type="molecule type" value="Genomic_DNA"/>
</dbReference>
<dbReference type="SUPFAM" id="SSF56112">
    <property type="entry name" value="Protein kinase-like (PK-like)"/>
    <property type="match status" value="1"/>
</dbReference>
<dbReference type="GO" id="GO:0005524">
    <property type="term" value="F:ATP binding"/>
    <property type="evidence" value="ECO:0007669"/>
    <property type="project" value="InterPro"/>
</dbReference>
<dbReference type="OrthoDB" id="1668230at2759"/>
<keyword evidence="3" id="KW-1185">Reference proteome</keyword>
<dbReference type="Gene3D" id="1.10.510.10">
    <property type="entry name" value="Transferase(Phosphotransferase) domain 1"/>
    <property type="match status" value="1"/>
</dbReference>
<organism evidence="2 3">
    <name type="scientific">Penicillium flavigenum</name>
    <dbReference type="NCBI Taxonomy" id="254877"/>
    <lineage>
        <taxon>Eukaryota</taxon>
        <taxon>Fungi</taxon>
        <taxon>Dikarya</taxon>
        <taxon>Ascomycota</taxon>
        <taxon>Pezizomycotina</taxon>
        <taxon>Eurotiomycetes</taxon>
        <taxon>Eurotiomycetidae</taxon>
        <taxon>Eurotiales</taxon>
        <taxon>Aspergillaceae</taxon>
        <taxon>Penicillium</taxon>
    </lineage>
</organism>
<dbReference type="InterPro" id="IPR000719">
    <property type="entry name" value="Prot_kinase_dom"/>
</dbReference>